<dbReference type="PROSITE" id="PS50893">
    <property type="entry name" value="ABC_TRANSPORTER_2"/>
    <property type="match status" value="2"/>
</dbReference>
<reference evidence="12" key="1">
    <citation type="journal article" date="2023" name="G3 (Bethesda)">
        <title>Whole genome assemblies of Zophobas morio and Tenebrio molitor.</title>
        <authorList>
            <person name="Kaur S."/>
            <person name="Stinson S.A."/>
            <person name="diCenzo G.C."/>
        </authorList>
    </citation>
    <scope>NUCLEOTIDE SEQUENCE</scope>
    <source>
        <strain evidence="12">QUZm001</strain>
    </source>
</reference>
<dbReference type="Pfam" id="PF00664">
    <property type="entry name" value="ABC_membrane"/>
    <property type="match status" value="2"/>
</dbReference>
<evidence type="ECO:0000256" key="6">
    <source>
        <dbReference type="ARBA" id="ARBA00022840"/>
    </source>
</evidence>
<keyword evidence="7 9" id="KW-1133">Transmembrane helix</keyword>
<dbReference type="FunFam" id="3.40.50.300:FF:000973">
    <property type="entry name" value="Multidrug resistance-associated protein 4"/>
    <property type="match status" value="1"/>
</dbReference>
<evidence type="ECO:0000256" key="3">
    <source>
        <dbReference type="ARBA" id="ARBA00022692"/>
    </source>
</evidence>
<evidence type="ECO:0000313" key="12">
    <source>
        <dbReference type="EMBL" id="KAJ3652698.1"/>
    </source>
</evidence>
<dbReference type="PROSITE" id="PS50929">
    <property type="entry name" value="ABC_TM1F"/>
    <property type="match status" value="2"/>
</dbReference>
<keyword evidence="8 9" id="KW-0472">Membrane</keyword>
<feature type="transmembrane region" description="Helical" evidence="9">
    <location>
        <begin position="96"/>
        <end position="117"/>
    </location>
</feature>
<feature type="domain" description="ABC transmembrane type-1" evidence="11">
    <location>
        <begin position="679"/>
        <end position="963"/>
    </location>
</feature>
<dbReference type="PANTHER" id="PTHR24223:SF448">
    <property type="entry name" value="FI20146P1-RELATED"/>
    <property type="match status" value="1"/>
</dbReference>
<evidence type="ECO:0000259" key="10">
    <source>
        <dbReference type="PROSITE" id="PS50893"/>
    </source>
</evidence>
<dbReference type="Gene3D" id="1.20.1560.10">
    <property type="entry name" value="ABC transporter type 1, transmembrane domain"/>
    <property type="match status" value="2"/>
</dbReference>
<dbReference type="CDD" id="cd03244">
    <property type="entry name" value="ABCC_MRP_domain2"/>
    <property type="match status" value="1"/>
</dbReference>
<evidence type="ECO:0000256" key="2">
    <source>
        <dbReference type="ARBA" id="ARBA00022448"/>
    </source>
</evidence>
<dbReference type="InterPro" id="IPR050173">
    <property type="entry name" value="ABC_transporter_C-like"/>
</dbReference>
<evidence type="ECO:0000256" key="8">
    <source>
        <dbReference type="ARBA" id="ARBA00023136"/>
    </source>
</evidence>
<dbReference type="CDD" id="cd18579">
    <property type="entry name" value="ABC_6TM_ABCC_D1"/>
    <property type="match status" value="1"/>
</dbReference>
<evidence type="ECO:0000256" key="1">
    <source>
        <dbReference type="ARBA" id="ARBA00004141"/>
    </source>
</evidence>
<dbReference type="GO" id="GO:0140359">
    <property type="term" value="F:ABC-type transporter activity"/>
    <property type="evidence" value="ECO:0007669"/>
    <property type="project" value="InterPro"/>
</dbReference>
<dbReference type="GO" id="GO:0016887">
    <property type="term" value="F:ATP hydrolysis activity"/>
    <property type="evidence" value="ECO:0007669"/>
    <property type="project" value="InterPro"/>
</dbReference>
<gene>
    <name evidence="12" type="ORF">Zmor_018640</name>
</gene>
<keyword evidence="13" id="KW-1185">Reference proteome</keyword>
<proteinExistence type="predicted"/>
<evidence type="ECO:0000256" key="5">
    <source>
        <dbReference type="ARBA" id="ARBA00022741"/>
    </source>
</evidence>
<dbReference type="PANTHER" id="PTHR24223">
    <property type="entry name" value="ATP-BINDING CASSETTE SUB-FAMILY C"/>
    <property type="match status" value="1"/>
</dbReference>
<sequence length="1245" mass="142335">MDFLGKKKIIINKTSKNIHPKEEANFLSHFLFCWQLKTILKCWKNGVTDDSFITPIRDHETQQLGDKLEALWGKEKISRKKPSFTRILAQFLGIKYVLCGLFFCTADTLSMFLQSLYLGKLLEYFSQNTKLTAKEAYIYGLVVVFSILLRVLSFQFHYLETFSTGLKIRTSCSSLIYRKIVNMKLATIQKNTLARILNLFSTDIDKFETVFCFFHRMWNGILKIIVAILLFLSMSSYQGVVGVGIMVIFSFSQYVFYTRAAARGQKVARERDNRIRIMNDIIFRMREIKTYAWEKPFAEIITKIRRCELTHVRKLNHISTENITIATYIHKISVYVFILLLTTTGTPLDPHLIFISLNIYNLLKTSAHHATVAVNLISEVKVCITRIEIFLLSDHEAAIDKQKIEDMQGCKIYARNLTAQWNPSQKATIKDVNFKLGCGQLVAVTGDTGSGKSSLLQTLLEELTIVDGILSQDGLMSYASQNPWVFSATIQENIVFNETFNQNKYLNVLKICALEYDISLFTHGDKTLVGEKGAMLSGGQKARINLARAIYKDADIYLLDNPLAAMDVCVAQHIFTQCILKYLKTKSVVLITHNLKFLNHSDRVYILEDGTIKFSGEYKTLEEAPNNIQEDSDKIVTTLSEKNYKAQIETKEHTGSDKVNTYTTYLFANESQFFVYLQFFLFILTQIFINGSDVFLSFWINLRQNPTRFNTTLLQYFSNVKCLYFYSGFILIMVFLFHMSSLNFVECCNKCSVKFHNTLFNKILYGSMKFFDNHPSGRIVNRISSDMSAIDETIPKNMYQVARQICTVLGIYIVVNAVNYYMILPTLILLVIFYYYVQAFRPVLNKLKRIAATRKSPIYTHVVATIDGLTTIRVSKAQKHSLSKFERYQDSYTSIRYLYHALHASYAFWTDFTCMLYVAVVIFFLIIFKKSDMVGNVGLSITESLLMISAIQYMIKIYGELETQMTSVERVAEYDDLTVEDNNKSEINPPAAWPAEGKILFQSVSMRYSPEKPFVLRNIDVEFQAGEKIGIVGRTGAGKSSLINALFHLYEFEGTILIDDVDIEMVPLGTLRSRIATVPQDPVLFSGTIRENLDPFKEFTDCQLWSALEEVNLKHSVSNLPSGLNSSISEGGINFSAGQKQLMCLVRAILKKCTIIVLDEATAFLDLDTDKLIQATIQRRFHKATILKIAHRLDSVMNSDKILVLDDGCAVEFDTPNELLQNANGYFYRYVHEYENSSLIMQTHI</sequence>
<comment type="subcellular location">
    <subcellularLocation>
        <location evidence="1">Membrane</location>
        <topology evidence="1">Multi-pass membrane protein</topology>
    </subcellularLocation>
</comment>
<dbReference type="InterPro" id="IPR027417">
    <property type="entry name" value="P-loop_NTPase"/>
</dbReference>
<protein>
    <recommendedName>
        <fullName evidence="14">Multidrug resistance-associated protein lethal(2)03659</fullName>
    </recommendedName>
</protein>
<dbReference type="Gene3D" id="3.40.50.300">
    <property type="entry name" value="P-loop containing nucleotide triphosphate hydrolases"/>
    <property type="match status" value="2"/>
</dbReference>
<feature type="domain" description="ABC transmembrane type-1" evidence="11">
    <location>
        <begin position="100"/>
        <end position="318"/>
    </location>
</feature>
<dbReference type="Pfam" id="PF00005">
    <property type="entry name" value="ABC_tran"/>
    <property type="match status" value="2"/>
</dbReference>
<feature type="transmembrane region" description="Helical" evidence="9">
    <location>
        <begin position="673"/>
        <end position="702"/>
    </location>
</feature>
<dbReference type="CDD" id="cd03250">
    <property type="entry name" value="ABCC_MRP_domain1"/>
    <property type="match status" value="1"/>
</dbReference>
<dbReference type="EMBL" id="JALNTZ010000005">
    <property type="protein sequence ID" value="KAJ3652698.1"/>
    <property type="molecule type" value="Genomic_DNA"/>
</dbReference>
<feature type="transmembrane region" description="Helical" evidence="9">
    <location>
        <begin position="934"/>
        <end position="955"/>
    </location>
</feature>
<dbReference type="InterPro" id="IPR044746">
    <property type="entry name" value="ABCC_6TM_D1"/>
</dbReference>
<evidence type="ECO:0000256" key="7">
    <source>
        <dbReference type="ARBA" id="ARBA00022989"/>
    </source>
</evidence>
<organism evidence="12 13">
    <name type="scientific">Zophobas morio</name>
    <dbReference type="NCBI Taxonomy" id="2755281"/>
    <lineage>
        <taxon>Eukaryota</taxon>
        <taxon>Metazoa</taxon>
        <taxon>Ecdysozoa</taxon>
        <taxon>Arthropoda</taxon>
        <taxon>Hexapoda</taxon>
        <taxon>Insecta</taxon>
        <taxon>Pterygota</taxon>
        <taxon>Neoptera</taxon>
        <taxon>Endopterygota</taxon>
        <taxon>Coleoptera</taxon>
        <taxon>Polyphaga</taxon>
        <taxon>Cucujiformia</taxon>
        <taxon>Tenebrionidae</taxon>
        <taxon>Zophobas</taxon>
    </lineage>
</organism>
<dbReference type="SUPFAM" id="SSF52540">
    <property type="entry name" value="P-loop containing nucleoside triphosphate hydrolases"/>
    <property type="match status" value="2"/>
</dbReference>
<feature type="transmembrane region" description="Helical" evidence="9">
    <location>
        <begin position="137"/>
        <end position="159"/>
    </location>
</feature>
<dbReference type="CDD" id="cd18580">
    <property type="entry name" value="ABC_6TM_ABCC_D2"/>
    <property type="match status" value="1"/>
</dbReference>
<dbReference type="SUPFAM" id="SSF90123">
    <property type="entry name" value="ABC transporter transmembrane region"/>
    <property type="match status" value="2"/>
</dbReference>
<evidence type="ECO:0000259" key="11">
    <source>
        <dbReference type="PROSITE" id="PS50929"/>
    </source>
</evidence>
<dbReference type="AlphaFoldDB" id="A0AA38IC52"/>
<comment type="caution">
    <text evidence="12">The sequence shown here is derived from an EMBL/GenBank/DDBJ whole genome shotgun (WGS) entry which is preliminary data.</text>
</comment>
<keyword evidence="5" id="KW-0547">Nucleotide-binding</keyword>
<dbReference type="Proteomes" id="UP001168821">
    <property type="component" value="Unassembled WGS sequence"/>
</dbReference>
<keyword evidence="2" id="KW-0813">Transport</keyword>
<keyword evidence="6" id="KW-0067">ATP-binding</keyword>
<evidence type="ECO:0000256" key="9">
    <source>
        <dbReference type="SAM" id="Phobius"/>
    </source>
</evidence>
<dbReference type="GO" id="GO:0016020">
    <property type="term" value="C:membrane"/>
    <property type="evidence" value="ECO:0007669"/>
    <property type="project" value="UniProtKB-SubCell"/>
</dbReference>
<feature type="domain" description="ABC transporter" evidence="10">
    <location>
        <begin position="412"/>
        <end position="634"/>
    </location>
</feature>
<feature type="transmembrane region" description="Helical" evidence="9">
    <location>
        <begin position="723"/>
        <end position="740"/>
    </location>
</feature>
<evidence type="ECO:0000313" key="13">
    <source>
        <dbReference type="Proteomes" id="UP001168821"/>
    </source>
</evidence>
<evidence type="ECO:0000256" key="4">
    <source>
        <dbReference type="ARBA" id="ARBA00022737"/>
    </source>
</evidence>
<dbReference type="InterPro" id="IPR044726">
    <property type="entry name" value="ABCC_6TM_D2"/>
</dbReference>
<dbReference type="InterPro" id="IPR003593">
    <property type="entry name" value="AAA+_ATPase"/>
</dbReference>
<dbReference type="GO" id="GO:0005524">
    <property type="term" value="F:ATP binding"/>
    <property type="evidence" value="ECO:0007669"/>
    <property type="project" value="UniProtKB-KW"/>
</dbReference>
<dbReference type="PROSITE" id="PS00211">
    <property type="entry name" value="ABC_TRANSPORTER_1"/>
    <property type="match status" value="2"/>
</dbReference>
<feature type="domain" description="ABC transporter" evidence="10">
    <location>
        <begin position="999"/>
        <end position="1232"/>
    </location>
</feature>
<dbReference type="SMART" id="SM00382">
    <property type="entry name" value="AAA"/>
    <property type="match status" value="2"/>
</dbReference>
<accession>A0AA38IC52</accession>
<dbReference type="InterPro" id="IPR011527">
    <property type="entry name" value="ABC1_TM_dom"/>
</dbReference>
<keyword evidence="4" id="KW-0677">Repeat</keyword>
<name>A0AA38IC52_9CUCU</name>
<keyword evidence="3 9" id="KW-0812">Transmembrane</keyword>
<dbReference type="FunFam" id="3.40.50.300:FF:000163">
    <property type="entry name" value="Multidrug resistance-associated protein member 4"/>
    <property type="match status" value="1"/>
</dbReference>
<feature type="transmembrane region" description="Helical" evidence="9">
    <location>
        <begin position="906"/>
        <end position="928"/>
    </location>
</feature>
<dbReference type="InterPro" id="IPR003439">
    <property type="entry name" value="ABC_transporter-like_ATP-bd"/>
</dbReference>
<feature type="transmembrane region" description="Helical" evidence="9">
    <location>
        <begin position="818"/>
        <end position="837"/>
    </location>
</feature>
<dbReference type="InterPro" id="IPR017871">
    <property type="entry name" value="ABC_transporter-like_CS"/>
</dbReference>
<evidence type="ECO:0008006" key="14">
    <source>
        <dbReference type="Google" id="ProtNLM"/>
    </source>
</evidence>
<dbReference type="InterPro" id="IPR036640">
    <property type="entry name" value="ABC1_TM_sf"/>
</dbReference>